<evidence type="ECO:0000256" key="1">
    <source>
        <dbReference type="ARBA" id="ARBA00009437"/>
    </source>
</evidence>
<reference evidence="6 7" key="1">
    <citation type="journal article" date="2012" name="J. Bacteriol.">
        <title>De Novo Genome Project of Cupriavidus basilensis OR16.</title>
        <authorList>
            <person name="Cserhati M."/>
            <person name="Kriszt B."/>
            <person name="Szoboszlay S."/>
            <person name="Toth A."/>
            <person name="Szabo I."/>
            <person name="Tancsics A."/>
            <person name="Nagy I."/>
            <person name="Horvath B."/>
            <person name="Nagy I."/>
            <person name="Kukolya J."/>
        </authorList>
    </citation>
    <scope>NUCLEOTIDE SEQUENCE [LARGE SCALE GENOMIC DNA]</scope>
    <source>
        <strain evidence="6 7">OR16</strain>
    </source>
</reference>
<evidence type="ECO:0000256" key="2">
    <source>
        <dbReference type="ARBA" id="ARBA00023015"/>
    </source>
</evidence>
<dbReference type="PANTHER" id="PTHR30419:SF8">
    <property type="entry name" value="NITROGEN ASSIMILATION TRANSCRIPTIONAL ACTIVATOR-RELATED"/>
    <property type="match status" value="1"/>
</dbReference>
<dbReference type="AlphaFoldDB" id="H1SFI5"/>
<dbReference type="Gene3D" id="1.10.10.10">
    <property type="entry name" value="Winged helix-like DNA-binding domain superfamily/Winged helix DNA-binding domain"/>
    <property type="match status" value="1"/>
</dbReference>
<sequence>MQPAFQATFRNRVRLRHLHCFVAVAQTQHLGLAGEQLGLSQPAVSKTLTELEALLGARLLTRGRAGTDLTELGQRFLRHALRVLEDLDEAADSIGSSAAAGRRHLRLGALPSVVPDLLQEAVLAFRRAHPEVGLAVQTGMNRTLIDWLKADLLDIVIGRMDNPAVMEGLWFEMLNAEPLLLAVRKGHPLSTLPPSMADVMAFPLVVPAQGSVPRHSAESLLARHGFVLPNGVLETADAYLGQLIALKSDAVWLAPRCAMRQALEDRERVLLPISGQGSEEPVGLLRQGGRDLDDAAEAFVQDLRERAAARSRGLAPKARG</sequence>
<dbReference type="Pfam" id="PF00126">
    <property type="entry name" value="HTH_1"/>
    <property type="match status" value="1"/>
</dbReference>
<dbReference type="FunFam" id="1.10.10.10:FF:000001">
    <property type="entry name" value="LysR family transcriptional regulator"/>
    <property type="match status" value="1"/>
</dbReference>
<dbReference type="PANTHER" id="PTHR30419">
    <property type="entry name" value="HTH-TYPE TRANSCRIPTIONAL REGULATOR YBHD"/>
    <property type="match status" value="1"/>
</dbReference>
<keyword evidence="2" id="KW-0805">Transcription regulation</keyword>
<gene>
    <name evidence="6" type="ORF">OR16_35532</name>
</gene>
<keyword evidence="3" id="KW-0238">DNA-binding</keyword>
<dbReference type="PATRIC" id="fig|1127483.3.peg.7097"/>
<dbReference type="Pfam" id="PF03466">
    <property type="entry name" value="LysR_substrate"/>
    <property type="match status" value="1"/>
</dbReference>
<name>H1SFI5_9BURK</name>
<dbReference type="InterPro" id="IPR050950">
    <property type="entry name" value="HTH-type_LysR_regulators"/>
</dbReference>
<dbReference type="OrthoDB" id="9814165at2"/>
<organism evidence="6 7">
    <name type="scientific">Cupriavidus basilensis OR16</name>
    <dbReference type="NCBI Taxonomy" id="1127483"/>
    <lineage>
        <taxon>Bacteria</taxon>
        <taxon>Pseudomonadati</taxon>
        <taxon>Pseudomonadota</taxon>
        <taxon>Betaproteobacteria</taxon>
        <taxon>Burkholderiales</taxon>
        <taxon>Burkholderiaceae</taxon>
        <taxon>Cupriavidus</taxon>
    </lineage>
</organism>
<dbReference type="GO" id="GO:0003677">
    <property type="term" value="F:DNA binding"/>
    <property type="evidence" value="ECO:0007669"/>
    <property type="project" value="UniProtKB-KW"/>
</dbReference>
<dbReference type="InterPro" id="IPR036388">
    <property type="entry name" value="WH-like_DNA-bd_sf"/>
</dbReference>
<dbReference type="InterPro" id="IPR036390">
    <property type="entry name" value="WH_DNA-bd_sf"/>
</dbReference>
<keyword evidence="4" id="KW-0804">Transcription</keyword>
<protein>
    <submittedName>
        <fullName evidence="6">LysR family transcriptional regulator</fullName>
    </submittedName>
</protein>
<dbReference type="PRINTS" id="PR00039">
    <property type="entry name" value="HTHLYSR"/>
</dbReference>
<dbReference type="EMBL" id="AHJE01000111">
    <property type="protein sequence ID" value="EHP38717.1"/>
    <property type="molecule type" value="Genomic_DNA"/>
</dbReference>
<dbReference type="SUPFAM" id="SSF53850">
    <property type="entry name" value="Periplasmic binding protein-like II"/>
    <property type="match status" value="1"/>
</dbReference>
<evidence type="ECO:0000313" key="6">
    <source>
        <dbReference type="EMBL" id="EHP38717.1"/>
    </source>
</evidence>
<dbReference type="GO" id="GO:0003700">
    <property type="term" value="F:DNA-binding transcription factor activity"/>
    <property type="evidence" value="ECO:0007669"/>
    <property type="project" value="InterPro"/>
</dbReference>
<evidence type="ECO:0000256" key="3">
    <source>
        <dbReference type="ARBA" id="ARBA00023125"/>
    </source>
</evidence>
<dbReference type="Proteomes" id="UP000005808">
    <property type="component" value="Unassembled WGS sequence"/>
</dbReference>
<dbReference type="GO" id="GO:0005829">
    <property type="term" value="C:cytosol"/>
    <property type="evidence" value="ECO:0007669"/>
    <property type="project" value="TreeGrafter"/>
</dbReference>
<dbReference type="InterPro" id="IPR005119">
    <property type="entry name" value="LysR_subst-bd"/>
</dbReference>
<accession>H1SFI5</accession>
<evidence type="ECO:0000256" key="4">
    <source>
        <dbReference type="ARBA" id="ARBA00023163"/>
    </source>
</evidence>
<dbReference type="InterPro" id="IPR000847">
    <property type="entry name" value="LysR_HTH_N"/>
</dbReference>
<dbReference type="Gene3D" id="3.40.190.290">
    <property type="match status" value="1"/>
</dbReference>
<comment type="caution">
    <text evidence="6">The sequence shown here is derived from an EMBL/GenBank/DDBJ whole genome shotgun (WGS) entry which is preliminary data.</text>
</comment>
<dbReference type="SUPFAM" id="SSF46785">
    <property type="entry name" value="Winged helix' DNA-binding domain"/>
    <property type="match status" value="1"/>
</dbReference>
<comment type="similarity">
    <text evidence="1">Belongs to the LysR transcriptional regulatory family.</text>
</comment>
<dbReference type="PROSITE" id="PS50931">
    <property type="entry name" value="HTH_LYSR"/>
    <property type="match status" value="1"/>
</dbReference>
<feature type="domain" description="HTH lysR-type" evidence="5">
    <location>
        <begin position="13"/>
        <end position="70"/>
    </location>
</feature>
<dbReference type="RefSeq" id="WP_006163072.1">
    <property type="nucleotide sequence ID" value="NZ_AHJE01000111.1"/>
</dbReference>
<proteinExistence type="inferred from homology"/>
<evidence type="ECO:0000259" key="5">
    <source>
        <dbReference type="PROSITE" id="PS50931"/>
    </source>
</evidence>
<evidence type="ECO:0000313" key="7">
    <source>
        <dbReference type="Proteomes" id="UP000005808"/>
    </source>
</evidence>